<accession>A0ACB5TUQ8</accession>
<gene>
    <name evidence="1" type="ORF">Cboi01_000373300</name>
</gene>
<organism evidence="1 2">
    <name type="scientific">Candida boidinii</name>
    <name type="common">Yeast</name>
    <dbReference type="NCBI Taxonomy" id="5477"/>
    <lineage>
        <taxon>Eukaryota</taxon>
        <taxon>Fungi</taxon>
        <taxon>Dikarya</taxon>
        <taxon>Ascomycota</taxon>
        <taxon>Saccharomycotina</taxon>
        <taxon>Pichiomycetes</taxon>
        <taxon>Pichiales</taxon>
        <taxon>Pichiaceae</taxon>
        <taxon>Ogataea</taxon>
        <taxon>Ogataea/Candida clade</taxon>
    </lineage>
</organism>
<sequence length="523" mass="57035">MMLPTNIVPQQGKVKRDSSDNIHIDLELVDLADGVKSPKGRSTSFLTIERTSSKKSYNLKSHSKDQLASYDAERDSVSEEDARSSHHSAYSNSVVEMEEDGQEQLLDNGDSAYPDGGLKAYLVVFGAFLGLIIDFGLMNSVAAIQVYVQAHQLQDVSVATTGWIFSIYTFLTFGGGLVAGPLFDQFGARAIGIPGAIMMVVGIFTTGSCTSIYQFILAFGVCSGLGTSLLMTPLVGVISHFFLKKRAMAMGLAMMGGSLGGVILPLILRELYPKVGFGWALRIIGFIFIGLLVPCLFLIDDRHKELNKDQDNTRSLYMKVKDGLDFSGLKEKPYALLVIALVMNEFSLILCFTYISSYALSRGYSDSTALIVLTVCNAAGIPGRYIPSHLSDYFGRFNVICFCSLMMTVSLFVVWYPFGSYIGGMYTFAVIYGFFSAATLSLTPSCTGQISKTRDFGKRYGTAYFFAAFGNLICIPIGGAIINKSTKKEFDNMVLFAACTCVCATFFFVASRYSLAGFKRAVV</sequence>
<protein>
    <submittedName>
        <fullName evidence="1">Unnamed protein product</fullName>
    </submittedName>
</protein>
<keyword evidence="2" id="KW-1185">Reference proteome</keyword>
<reference evidence="1" key="1">
    <citation type="submission" date="2023-04" db="EMBL/GenBank/DDBJ databases">
        <title>Candida boidinii NBRC 1967.</title>
        <authorList>
            <person name="Ichikawa N."/>
            <person name="Sato H."/>
            <person name="Tonouchi N."/>
        </authorList>
    </citation>
    <scope>NUCLEOTIDE SEQUENCE</scope>
    <source>
        <strain evidence="1">NBRC 1967</strain>
    </source>
</reference>
<comment type="caution">
    <text evidence="1">The sequence shown here is derived from an EMBL/GenBank/DDBJ whole genome shotgun (WGS) entry which is preliminary data.</text>
</comment>
<name>A0ACB5TUQ8_CANBO</name>
<proteinExistence type="predicted"/>
<evidence type="ECO:0000313" key="1">
    <source>
        <dbReference type="EMBL" id="GME94988.1"/>
    </source>
</evidence>
<dbReference type="Proteomes" id="UP001165101">
    <property type="component" value="Unassembled WGS sequence"/>
</dbReference>
<dbReference type="EMBL" id="BSXV01002143">
    <property type="protein sequence ID" value="GME94988.1"/>
    <property type="molecule type" value="Genomic_DNA"/>
</dbReference>
<evidence type="ECO:0000313" key="2">
    <source>
        <dbReference type="Proteomes" id="UP001165101"/>
    </source>
</evidence>